<feature type="region of interest" description="Disordered" evidence="1">
    <location>
        <begin position="31"/>
        <end position="51"/>
    </location>
</feature>
<dbReference type="PROSITE" id="PS51257">
    <property type="entry name" value="PROKAR_LIPOPROTEIN"/>
    <property type="match status" value="1"/>
</dbReference>
<sequence length="158" mass="17300">MFYRSIRGCCVLSMSLIVGFVGCQGQRDATPNQGEYEHGESQGHEVSSEEHAENFRELVQDIEAMTTEICQAFVDGSPEDVHDTLHGVGHSLEKLPELAAKEGKLSPEQMTAVNEAVEALFDGFGKLDNTLHGGEDVDIQAIEAQLVKNLKKIKEVSK</sequence>
<protein>
    <recommendedName>
        <fullName evidence="4">Lipoprotein</fullName>
    </recommendedName>
</protein>
<reference evidence="2 3" key="1">
    <citation type="submission" date="2019-02" db="EMBL/GenBank/DDBJ databases">
        <title>Deep-cultivation of Planctomycetes and their phenomic and genomic characterization uncovers novel biology.</title>
        <authorList>
            <person name="Wiegand S."/>
            <person name="Jogler M."/>
            <person name="Boedeker C."/>
            <person name="Pinto D."/>
            <person name="Vollmers J."/>
            <person name="Rivas-Marin E."/>
            <person name="Kohn T."/>
            <person name="Peeters S.H."/>
            <person name="Heuer A."/>
            <person name="Rast P."/>
            <person name="Oberbeckmann S."/>
            <person name="Bunk B."/>
            <person name="Jeske O."/>
            <person name="Meyerdierks A."/>
            <person name="Storesund J.E."/>
            <person name="Kallscheuer N."/>
            <person name="Luecker S."/>
            <person name="Lage O.M."/>
            <person name="Pohl T."/>
            <person name="Merkel B.J."/>
            <person name="Hornburger P."/>
            <person name="Mueller R.-W."/>
            <person name="Bruemmer F."/>
            <person name="Labrenz M."/>
            <person name="Spormann A.M."/>
            <person name="Op den Camp H."/>
            <person name="Overmann J."/>
            <person name="Amann R."/>
            <person name="Jetten M.S.M."/>
            <person name="Mascher T."/>
            <person name="Medema M.H."/>
            <person name="Devos D.P."/>
            <person name="Kaster A.-K."/>
            <person name="Ovreas L."/>
            <person name="Rohde M."/>
            <person name="Galperin M.Y."/>
            <person name="Jogler C."/>
        </authorList>
    </citation>
    <scope>NUCLEOTIDE SEQUENCE [LARGE SCALE GENOMIC DNA]</scope>
    <source>
        <strain evidence="2 3">Q31a</strain>
    </source>
</reference>
<dbReference type="EMBL" id="CP036298">
    <property type="protein sequence ID" value="QDV23212.1"/>
    <property type="molecule type" value="Genomic_DNA"/>
</dbReference>
<accession>A0A518G3P8</accession>
<dbReference type="Proteomes" id="UP000318017">
    <property type="component" value="Chromosome"/>
</dbReference>
<dbReference type="RefSeq" id="WP_145075914.1">
    <property type="nucleotide sequence ID" value="NZ_CP036298.1"/>
</dbReference>
<dbReference type="OrthoDB" id="290785at2"/>
<organism evidence="2 3">
    <name type="scientific">Aureliella helgolandensis</name>
    <dbReference type="NCBI Taxonomy" id="2527968"/>
    <lineage>
        <taxon>Bacteria</taxon>
        <taxon>Pseudomonadati</taxon>
        <taxon>Planctomycetota</taxon>
        <taxon>Planctomycetia</taxon>
        <taxon>Pirellulales</taxon>
        <taxon>Pirellulaceae</taxon>
        <taxon>Aureliella</taxon>
    </lineage>
</organism>
<proteinExistence type="predicted"/>
<evidence type="ECO:0000313" key="3">
    <source>
        <dbReference type="Proteomes" id="UP000318017"/>
    </source>
</evidence>
<dbReference type="AlphaFoldDB" id="A0A518G3P8"/>
<feature type="compositionally biased region" description="Basic and acidic residues" evidence="1">
    <location>
        <begin position="35"/>
        <end position="51"/>
    </location>
</feature>
<gene>
    <name evidence="2" type="ORF">Q31a_15100</name>
</gene>
<dbReference type="KEGG" id="ahel:Q31a_15100"/>
<keyword evidence="3" id="KW-1185">Reference proteome</keyword>
<evidence type="ECO:0008006" key="4">
    <source>
        <dbReference type="Google" id="ProtNLM"/>
    </source>
</evidence>
<evidence type="ECO:0000256" key="1">
    <source>
        <dbReference type="SAM" id="MobiDB-lite"/>
    </source>
</evidence>
<name>A0A518G3P8_9BACT</name>
<evidence type="ECO:0000313" key="2">
    <source>
        <dbReference type="EMBL" id="QDV23212.1"/>
    </source>
</evidence>